<evidence type="ECO:0000313" key="1">
    <source>
        <dbReference type="EMBL" id="XCD08394.1"/>
    </source>
</evidence>
<protein>
    <submittedName>
        <fullName evidence="1">Uncharacterized protein</fullName>
    </submittedName>
</protein>
<proteinExistence type="predicted"/>
<reference evidence="1" key="1">
    <citation type="submission" date="2024-03" db="EMBL/GenBank/DDBJ databases">
        <title>Diverse circular DNA viruses in blood, oral, and fecal samples of captive lemurs.</title>
        <authorList>
            <person name="Paietta E.N."/>
            <person name="Kraberger S."/>
            <person name="Lund M.C."/>
            <person name="Custer J.M."/>
            <person name="Vargas K.M."/>
            <person name="Ehmke E.E."/>
            <person name="Yoder A.D."/>
            <person name="Varsani A."/>
        </authorList>
    </citation>
    <scope>NUCLEOTIDE SEQUENCE</scope>
    <source>
        <strain evidence="1">Duke_30FF_63</strain>
    </source>
</reference>
<organism evidence="1">
    <name type="scientific">Dulem virus 42</name>
    <dbReference type="NCBI Taxonomy" id="3145760"/>
    <lineage>
        <taxon>Viruses</taxon>
        <taxon>Duplodnaviria</taxon>
        <taxon>Heunggongvirae</taxon>
        <taxon>Uroviricota</taxon>
        <taxon>Caudoviricetes</taxon>
    </lineage>
</organism>
<dbReference type="EMBL" id="PP511876">
    <property type="protein sequence ID" value="XCD08394.1"/>
    <property type="molecule type" value="Genomic_DNA"/>
</dbReference>
<sequence>MLHDGTKNPHLVSEALSSHILEKPNTLYASGL</sequence>
<name>A0AAU8B7Y9_9CAUD</name>
<accession>A0AAU8B7Y9</accession>